<evidence type="ECO:0000256" key="4">
    <source>
        <dbReference type="ARBA" id="ARBA00022692"/>
    </source>
</evidence>
<evidence type="ECO:0000256" key="16">
    <source>
        <dbReference type="SAM" id="MobiDB-lite"/>
    </source>
</evidence>
<keyword evidence="2 13" id="KW-0813">Transport</keyword>
<comment type="subunit">
    <text evidence="13">F-type ATPases have 2 components, F(1) - the catalytic core - and F(0) - the membrane proton channel. F(1) has five subunits: alpha(3), beta(3), gamma(1), delta(1), epsilon(1). F(0) has three main subunits: a(1), b(2) and c(10-14). The alpha and beta chains form an alternating ring which encloses part of the gamma chain. F(1) is attached to F(0) by a central stalk formed by the gamma and epsilon chains, while a peripheral stalk is formed by the delta and b chains.</text>
</comment>
<evidence type="ECO:0000256" key="15">
    <source>
        <dbReference type="SAM" id="Coils"/>
    </source>
</evidence>
<keyword evidence="15" id="KW-0175">Coiled coil</keyword>
<comment type="similarity">
    <text evidence="1 13 14">Belongs to the ATPase B chain family.</text>
</comment>
<evidence type="ECO:0000256" key="10">
    <source>
        <dbReference type="ARBA" id="ARBA00025198"/>
    </source>
</evidence>
<dbReference type="EMBL" id="JACIJF010000003">
    <property type="protein sequence ID" value="MBB5710152.1"/>
    <property type="molecule type" value="Genomic_DNA"/>
</dbReference>
<gene>
    <name evidence="13" type="primary">atpF</name>
    <name evidence="17" type="ORF">FHT02_001380</name>
</gene>
<organism evidence="17 18">
    <name type="scientific">Sphingomonas xinjiangensis</name>
    <dbReference type="NCBI Taxonomy" id="643568"/>
    <lineage>
        <taxon>Bacteria</taxon>
        <taxon>Pseudomonadati</taxon>
        <taxon>Pseudomonadota</taxon>
        <taxon>Alphaproteobacteria</taxon>
        <taxon>Sphingomonadales</taxon>
        <taxon>Sphingomonadaceae</taxon>
        <taxon>Sphingomonas</taxon>
    </lineage>
</organism>
<comment type="function">
    <text evidence="10 13">F(1)F(0) ATP synthase produces ATP from ADP in the presence of a proton or sodium gradient. F-type ATPases consist of two structural domains, F(1) containing the extramembraneous catalytic core and F(0) containing the membrane proton channel, linked together by a central stalk and a peripheral stalk. During catalysis, ATP synthesis in the catalytic domain of F(1) is coupled via a rotary mechanism of the central stalk subunits to proton translocation.</text>
</comment>
<feature type="coiled-coil region" evidence="15">
    <location>
        <begin position="90"/>
        <end position="175"/>
    </location>
</feature>
<evidence type="ECO:0000256" key="8">
    <source>
        <dbReference type="ARBA" id="ARBA00023136"/>
    </source>
</evidence>
<keyword evidence="4 13" id="KW-0812">Transmembrane</keyword>
<evidence type="ECO:0000256" key="7">
    <source>
        <dbReference type="ARBA" id="ARBA00023065"/>
    </source>
</evidence>
<dbReference type="PANTHER" id="PTHR33445">
    <property type="entry name" value="ATP SYNTHASE SUBUNIT B', CHLOROPLASTIC"/>
    <property type="match status" value="1"/>
</dbReference>
<keyword evidence="6 13" id="KW-1133">Transmembrane helix</keyword>
<evidence type="ECO:0000313" key="18">
    <source>
        <dbReference type="Proteomes" id="UP000527143"/>
    </source>
</evidence>
<dbReference type="GO" id="GO:0046933">
    <property type="term" value="F:proton-transporting ATP synthase activity, rotational mechanism"/>
    <property type="evidence" value="ECO:0007669"/>
    <property type="project" value="UniProtKB-UniRule"/>
</dbReference>
<keyword evidence="7 13" id="KW-0406">Ion transport</keyword>
<sequence>MAEAQDGGVAADNNLTAARHGEGMPLRDTGEHALSTEEGGIGPTGTHHPDPSVFGLDATVWVSIAMAVFLAVLVFKRVPAAIARGLDGQIAAIRSRLDEAKQLRAEAEALRDEYARKIAAIETEAQAMIAHADEEAKAVLAKAEADAIELTARRAKMAEDKIAAAERAAVDAIRAKAADAATQAAAAIIAQKHDAAADRPLVDRTISGLGRLN</sequence>
<dbReference type="RefSeq" id="WP_246352232.1">
    <property type="nucleotide sequence ID" value="NZ_JACIJF010000003.1"/>
</dbReference>
<evidence type="ECO:0000256" key="9">
    <source>
        <dbReference type="ARBA" id="ARBA00023310"/>
    </source>
</evidence>
<dbReference type="GO" id="GO:0046961">
    <property type="term" value="F:proton-transporting ATPase activity, rotational mechanism"/>
    <property type="evidence" value="ECO:0007669"/>
    <property type="project" value="TreeGrafter"/>
</dbReference>
<keyword evidence="13" id="KW-1003">Cell membrane</keyword>
<dbReference type="AlphaFoldDB" id="A0A840YPV3"/>
<evidence type="ECO:0000256" key="2">
    <source>
        <dbReference type="ARBA" id="ARBA00022448"/>
    </source>
</evidence>
<evidence type="ECO:0000256" key="13">
    <source>
        <dbReference type="HAMAP-Rule" id="MF_01398"/>
    </source>
</evidence>
<evidence type="ECO:0000256" key="6">
    <source>
        <dbReference type="ARBA" id="ARBA00022989"/>
    </source>
</evidence>
<evidence type="ECO:0000256" key="11">
    <source>
        <dbReference type="ARBA" id="ARBA00025614"/>
    </source>
</evidence>
<evidence type="ECO:0000256" key="1">
    <source>
        <dbReference type="ARBA" id="ARBA00005513"/>
    </source>
</evidence>
<dbReference type="Proteomes" id="UP000527143">
    <property type="component" value="Unassembled WGS sequence"/>
</dbReference>
<comment type="subcellular location">
    <subcellularLocation>
        <location evidence="13">Cell membrane</location>
        <topology evidence="13">Single-pass membrane protein</topology>
    </subcellularLocation>
    <subcellularLocation>
        <location evidence="12">Endomembrane system</location>
        <topology evidence="12">Single-pass membrane protein</topology>
    </subcellularLocation>
</comment>
<dbReference type="GO" id="GO:0005886">
    <property type="term" value="C:plasma membrane"/>
    <property type="evidence" value="ECO:0007669"/>
    <property type="project" value="UniProtKB-SubCell"/>
</dbReference>
<dbReference type="PANTHER" id="PTHR33445:SF1">
    <property type="entry name" value="ATP SYNTHASE SUBUNIT B"/>
    <property type="match status" value="1"/>
</dbReference>
<accession>A0A840YPV3</accession>
<dbReference type="CDD" id="cd06503">
    <property type="entry name" value="ATP-synt_Fo_b"/>
    <property type="match status" value="1"/>
</dbReference>
<evidence type="ECO:0000256" key="3">
    <source>
        <dbReference type="ARBA" id="ARBA00022547"/>
    </source>
</evidence>
<keyword evidence="3 13" id="KW-0138">CF(0)</keyword>
<keyword evidence="9 13" id="KW-0066">ATP synthesis</keyword>
<protein>
    <recommendedName>
        <fullName evidence="13">ATP synthase subunit b</fullName>
    </recommendedName>
    <alternativeName>
        <fullName evidence="13">ATP synthase F(0) sector subunit b</fullName>
    </alternativeName>
    <alternativeName>
        <fullName evidence="13">ATPase subunit I</fullName>
    </alternativeName>
    <alternativeName>
        <fullName evidence="13">F-type ATPase subunit b</fullName>
        <shortName evidence="13">F-ATPase subunit b</shortName>
    </alternativeName>
</protein>
<keyword evidence="8 13" id="KW-0472">Membrane</keyword>
<feature type="transmembrane region" description="Helical" evidence="13">
    <location>
        <begin position="58"/>
        <end position="75"/>
    </location>
</feature>
<evidence type="ECO:0000313" key="17">
    <source>
        <dbReference type="EMBL" id="MBB5710152.1"/>
    </source>
</evidence>
<keyword evidence="5 13" id="KW-0375">Hydrogen ion transport</keyword>
<comment type="caution">
    <text evidence="17">The sequence shown here is derived from an EMBL/GenBank/DDBJ whole genome shotgun (WGS) entry which is preliminary data.</text>
</comment>
<dbReference type="InterPro" id="IPR002146">
    <property type="entry name" value="ATP_synth_b/b'su_bac/chlpt"/>
</dbReference>
<dbReference type="GO" id="GO:0012505">
    <property type="term" value="C:endomembrane system"/>
    <property type="evidence" value="ECO:0007669"/>
    <property type="project" value="UniProtKB-SubCell"/>
</dbReference>
<keyword evidence="18" id="KW-1185">Reference proteome</keyword>
<comment type="function">
    <text evidence="11">Component of the F(0) channel, it forms part of the peripheral stalk, linking F(1) to F(0). The b'-subunit is a diverged and duplicated form of b found in plants and photosynthetic bacteria.</text>
</comment>
<feature type="region of interest" description="Disordered" evidence="16">
    <location>
        <begin position="1"/>
        <end position="48"/>
    </location>
</feature>
<proteinExistence type="inferred from homology"/>
<dbReference type="Pfam" id="PF00430">
    <property type="entry name" value="ATP-synt_B"/>
    <property type="match status" value="1"/>
</dbReference>
<dbReference type="HAMAP" id="MF_01398">
    <property type="entry name" value="ATP_synth_b_bprime"/>
    <property type="match status" value="1"/>
</dbReference>
<dbReference type="GO" id="GO:0045259">
    <property type="term" value="C:proton-transporting ATP synthase complex"/>
    <property type="evidence" value="ECO:0007669"/>
    <property type="project" value="UniProtKB-KW"/>
</dbReference>
<evidence type="ECO:0000256" key="12">
    <source>
        <dbReference type="ARBA" id="ARBA00037847"/>
    </source>
</evidence>
<name>A0A840YPV3_9SPHN</name>
<evidence type="ECO:0000256" key="5">
    <source>
        <dbReference type="ARBA" id="ARBA00022781"/>
    </source>
</evidence>
<evidence type="ECO:0000256" key="14">
    <source>
        <dbReference type="RuleBase" id="RU003848"/>
    </source>
</evidence>
<dbReference type="InterPro" id="IPR050059">
    <property type="entry name" value="ATP_synthase_B_chain"/>
</dbReference>
<reference evidence="17 18" key="1">
    <citation type="submission" date="2020-08" db="EMBL/GenBank/DDBJ databases">
        <title>Genomic Encyclopedia of Type Strains, Phase IV (KMG-IV): sequencing the most valuable type-strain genomes for metagenomic binning, comparative biology and taxonomic classification.</title>
        <authorList>
            <person name="Goeker M."/>
        </authorList>
    </citation>
    <scope>NUCLEOTIDE SEQUENCE [LARGE SCALE GENOMIC DNA]</scope>
    <source>
        <strain evidence="17 18">DSM 26736</strain>
    </source>
</reference>